<evidence type="ECO:0000259" key="12">
    <source>
        <dbReference type="Pfam" id="PF01433"/>
    </source>
</evidence>
<dbReference type="Pfam" id="PF01433">
    <property type="entry name" value="Peptidase_M1"/>
    <property type="match status" value="1"/>
</dbReference>
<dbReference type="NCBIfam" id="TIGR04183">
    <property type="entry name" value="Por_Secre_tail"/>
    <property type="match status" value="1"/>
</dbReference>
<keyword evidence="11" id="KW-0482">Metalloprotease</keyword>
<dbReference type="EC" id="3.4.11.2" evidence="4"/>
<evidence type="ECO:0000256" key="5">
    <source>
        <dbReference type="ARBA" id="ARBA00015611"/>
    </source>
</evidence>
<keyword evidence="9" id="KW-0378">Hydrolase</keyword>
<dbReference type="Gene3D" id="2.60.40.1730">
    <property type="entry name" value="tricorn interacting facor f3 domain"/>
    <property type="match status" value="1"/>
</dbReference>
<dbReference type="PANTHER" id="PTHR11533">
    <property type="entry name" value="PROTEASE M1 ZINC METALLOPROTEASE"/>
    <property type="match status" value="1"/>
</dbReference>
<evidence type="ECO:0000256" key="3">
    <source>
        <dbReference type="ARBA" id="ARBA00010136"/>
    </source>
</evidence>
<comment type="catalytic activity">
    <reaction evidence="1">
        <text>Release of an N-terminal amino acid, Xaa-|-Yaa- from a peptide, amide or arylamide. Xaa is preferably Ala, but may be most amino acids including Pro (slow action). When a terminal hydrophobic residue is followed by a prolyl residue, the two may be released as an intact Xaa-Pro dipeptide.</text>
        <dbReference type="EC" id="3.4.11.2"/>
    </reaction>
</comment>
<feature type="domain" description="Secretion system C-terminal sorting" evidence="13">
    <location>
        <begin position="571"/>
        <end position="631"/>
    </location>
</feature>
<dbReference type="InterPro" id="IPR014782">
    <property type="entry name" value="Peptidase_M1_dom"/>
</dbReference>
<dbReference type="GO" id="GO:0070006">
    <property type="term" value="F:metalloaminopeptidase activity"/>
    <property type="evidence" value="ECO:0007669"/>
    <property type="project" value="TreeGrafter"/>
</dbReference>
<dbReference type="PATRIC" id="fig|1379910.4.peg.1353"/>
<evidence type="ECO:0000313" key="14">
    <source>
        <dbReference type="EMBL" id="AKQ45322.1"/>
    </source>
</evidence>
<dbReference type="KEGG" id="ruf:TH63_06205"/>
<evidence type="ECO:0000259" key="13">
    <source>
        <dbReference type="Pfam" id="PF18962"/>
    </source>
</evidence>
<dbReference type="PRINTS" id="PR00756">
    <property type="entry name" value="ALADIPTASE"/>
</dbReference>
<accession>A0A0H4VN81</accession>
<keyword evidence="7" id="KW-0645">Protease</keyword>
<evidence type="ECO:0000256" key="7">
    <source>
        <dbReference type="ARBA" id="ARBA00022670"/>
    </source>
</evidence>
<dbReference type="GO" id="GO:0005615">
    <property type="term" value="C:extracellular space"/>
    <property type="evidence" value="ECO:0007669"/>
    <property type="project" value="TreeGrafter"/>
</dbReference>
<dbReference type="GO" id="GO:0005737">
    <property type="term" value="C:cytoplasm"/>
    <property type="evidence" value="ECO:0007669"/>
    <property type="project" value="TreeGrafter"/>
</dbReference>
<dbReference type="SUPFAM" id="SSF55486">
    <property type="entry name" value="Metalloproteases ('zincins'), catalytic domain"/>
    <property type="match status" value="1"/>
</dbReference>
<dbReference type="GO" id="GO:0016285">
    <property type="term" value="F:alanyl aminopeptidase activity"/>
    <property type="evidence" value="ECO:0007669"/>
    <property type="project" value="UniProtKB-EC"/>
</dbReference>
<dbReference type="InterPro" id="IPR050344">
    <property type="entry name" value="Peptidase_M1_aminopeptidases"/>
</dbReference>
<dbReference type="Pfam" id="PF18962">
    <property type="entry name" value="Por_Secre_tail"/>
    <property type="match status" value="1"/>
</dbReference>
<evidence type="ECO:0000256" key="4">
    <source>
        <dbReference type="ARBA" id="ARBA00012564"/>
    </source>
</evidence>
<dbReference type="PANTHER" id="PTHR11533:SF174">
    <property type="entry name" value="PUROMYCIN-SENSITIVE AMINOPEPTIDASE-RELATED"/>
    <property type="match status" value="1"/>
</dbReference>
<dbReference type="Gene3D" id="1.10.390.10">
    <property type="entry name" value="Neutral Protease Domain 2"/>
    <property type="match status" value="1"/>
</dbReference>
<dbReference type="STRING" id="1379910.TH63_06205"/>
<keyword evidence="6" id="KW-0031">Aminopeptidase</keyword>
<dbReference type="InterPro" id="IPR001930">
    <property type="entry name" value="Peptidase_M1"/>
</dbReference>
<keyword evidence="8" id="KW-0479">Metal-binding</keyword>
<keyword evidence="15" id="KW-1185">Reference proteome</keyword>
<sequence>MLGSSWNQVLAQAPTKDEHPCAVTRTASTSLLLADGITSLGHRDLMRQYDMHWYKLDLQLERNSTDVSGSVTLYASVVATSMTEFAFELHPNFTIEQVTLDGTPCTVRRSGSEVIAVLPVAKSRQKKVRMQVRYAGRAPSGASAAIGNGFNTGLTPYGPFSWSLSEPFAASEWFPCKQLLYDKADSVEVWVTTDVLNKVGSNGLLQRVTPMPNQKHRYEWKSNYPIAYYLISVALGQYEEYSFPVTLPGAPQPMLVQNYIYPQTLPSVKADIDITASFLQIFSEHFGLYPFYKEKYGHSMAPIGGGMEHQTMTTQSSFGFTLTAHELAHQWWGGEVTCADWSHIWLNEGFASYSEYLALEKLRPLDKRGWLTTARSSAASQETGMVFVKDSTSVPRIFNSALTYRKGAMVLHMLRHAVGSDALFFKILQAYRKEYQHKVATTRDFQKVVERETGKPYKYFFDQWVYGEGVPVLNVAYAQRGDSLYIRSNQTGTSPVTPFFKTEVEMKITTTVKDTLVLVQQNKPLEDYAFKVPGTVTYVEIDPSAWLLYTGFSNAKEDVSIVPIGREPSGIYPNPTSGMINLMGWRNPSQVTILDMLGKTVKVLRPEGRSFSVADLRAGVYLLKAEYGAELITYRFVKL</sequence>
<proteinExistence type="inferred from homology"/>
<dbReference type="InterPro" id="IPR027268">
    <property type="entry name" value="Peptidase_M4/M1_CTD_sf"/>
</dbReference>
<gene>
    <name evidence="14" type="ORF">TH63_06205</name>
</gene>
<dbReference type="GO" id="GO:0006508">
    <property type="term" value="P:proteolysis"/>
    <property type="evidence" value="ECO:0007669"/>
    <property type="project" value="UniProtKB-KW"/>
</dbReference>
<evidence type="ECO:0000256" key="8">
    <source>
        <dbReference type="ARBA" id="ARBA00022723"/>
    </source>
</evidence>
<dbReference type="GO" id="GO:0042277">
    <property type="term" value="F:peptide binding"/>
    <property type="evidence" value="ECO:0007669"/>
    <property type="project" value="TreeGrafter"/>
</dbReference>
<evidence type="ECO:0000256" key="2">
    <source>
        <dbReference type="ARBA" id="ARBA00001947"/>
    </source>
</evidence>
<evidence type="ECO:0000256" key="11">
    <source>
        <dbReference type="ARBA" id="ARBA00023049"/>
    </source>
</evidence>
<dbReference type="CDD" id="cd09603">
    <property type="entry name" value="M1_APN_like"/>
    <property type="match status" value="1"/>
</dbReference>
<keyword evidence="10" id="KW-0862">Zinc</keyword>
<name>A0A0H4VN81_9BACT</name>
<evidence type="ECO:0000256" key="1">
    <source>
        <dbReference type="ARBA" id="ARBA00000098"/>
    </source>
</evidence>
<comment type="cofactor">
    <cofactor evidence="2">
        <name>Zn(2+)</name>
        <dbReference type="ChEBI" id="CHEBI:29105"/>
    </cofactor>
</comment>
<dbReference type="GO" id="GO:0008270">
    <property type="term" value="F:zinc ion binding"/>
    <property type="evidence" value="ECO:0007669"/>
    <property type="project" value="InterPro"/>
</dbReference>
<dbReference type="GO" id="GO:0043171">
    <property type="term" value="P:peptide catabolic process"/>
    <property type="evidence" value="ECO:0007669"/>
    <property type="project" value="TreeGrafter"/>
</dbReference>
<dbReference type="Proteomes" id="UP000036458">
    <property type="component" value="Chromosome"/>
</dbReference>
<dbReference type="InterPro" id="IPR026444">
    <property type="entry name" value="Secre_tail"/>
</dbReference>
<dbReference type="EMBL" id="CP010777">
    <property type="protein sequence ID" value="AKQ45322.1"/>
    <property type="molecule type" value="Genomic_DNA"/>
</dbReference>
<reference evidence="14 15" key="1">
    <citation type="submission" date="2015-01" db="EMBL/GenBank/DDBJ databases">
        <title>Rufibacter sp./DG31D/ whole genome sequencing.</title>
        <authorList>
            <person name="Kim M.K."/>
            <person name="Srinivasan S."/>
            <person name="Lee J.-J."/>
        </authorList>
    </citation>
    <scope>NUCLEOTIDE SEQUENCE [LARGE SCALE GENOMIC DNA]</scope>
    <source>
        <strain evidence="14 15">DG31D</strain>
    </source>
</reference>
<dbReference type="GO" id="GO:0016020">
    <property type="term" value="C:membrane"/>
    <property type="evidence" value="ECO:0007669"/>
    <property type="project" value="TreeGrafter"/>
</dbReference>
<dbReference type="AlphaFoldDB" id="A0A0H4VN81"/>
<feature type="domain" description="Peptidase M1 membrane alanine aminopeptidase" evidence="12">
    <location>
        <begin position="319"/>
        <end position="464"/>
    </location>
</feature>
<dbReference type="InterPro" id="IPR042097">
    <property type="entry name" value="Aminopeptidase_N-like_N_sf"/>
</dbReference>
<organism evidence="14 15">
    <name type="scientific">Rufibacter radiotolerans</name>
    <dbReference type="NCBI Taxonomy" id="1379910"/>
    <lineage>
        <taxon>Bacteria</taxon>
        <taxon>Pseudomonadati</taxon>
        <taxon>Bacteroidota</taxon>
        <taxon>Cytophagia</taxon>
        <taxon>Cytophagales</taxon>
        <taxon>Hymenobacteraceae</taxon>
        <taxon>Rufibacter</taxon>
    </lineage>
</organism>
<dbReference type="SUPFAM" id="SSF63737">
    <property type="entry name" value="Leukotriene A4 hydrolase N-terminal domain"/>
    <property type="match status" value="1"/>
</dbReference>
<evidence type="ECO:0000256" key="6">
    <source>
        <dbReference type="ARBA" id="ARBA00022438"/>
    </source>
</evidence>
<evidence type="ECO:0000313" key="15">
    <source>
        <dbReference type="Proteomes" id="UP000036458"/>
    </source>
</evidence>
<protein>
    <recommendedName>
        <fullName evidence="5">Aminopeptidase N</fullName>
        <ecNumber evidence="4">3.4.11.2</ecNumber>
    </recommendedName>
</protein>
<evidence type="ECO:0000256" key="10">
    <source>
        <dbReference type="ARBA" id="ARBA00022833"/>
    </source>
</evidence>
<comment type="similarity">
    <text evidence="3">Belongs to the peptidase M1 family.</text>
</comment>
<evidence type="ECO:0000256" key="9">
    <source>
        <dbReference type="ARBA" id="ARBA00022801"/>
    </source>
</evidence>